<evidence type="ECO:0000313" key="5">
    <source>
        <dbReference type="Proteomes" id="UP000591735"/>
    </source>
</evidence>
<name>A0A840UHJ1_9GAMM</name>
<sequence length="586" mass="64807">MTEAIPLERVLSEPVSADQVVAIGRDGAVSRRDFEQRVSAWRALADQVQGTTLGVYFEDALEFSAALFGLWYAGKIALLAGDRLPATVEGMRDRVAALAGDFPDDTGLPRLSRPESSPQPAGSFDPLDPHHCGVIVLTSGSTGDPKTVPATLAQLGGEVAMHEWQWGHQAGDSVVVGTVSHQHIYGLLWRVLWPLVGQRPFVREICHYAEDALGWAQQLDSVTLITTPSHLGRWPHQPGERAPGHWAQVVSSTAPLSRDHSAFASDYFGTPVVEIFGSSETGGIAWRQQMLDEVWTTLEGISVSSDEQTGALLLDSPLVAGDDLFTTGDRAEVQSPRRFRLLGRLDRIAKIEGKRVSLTAMETRLEAHPCLDSARVVVLQGRRTETAVVAVPDEAGRQWLAKAGKRSVVRELRQWLSGHFEAPVLPRRWRLVDDLPRNAQGKVPQQSLLALFEPSDSVPAKVTAPPRWPDVLEQEKPEPGQARLRIRLPADLVYFRGHFEELPVLPGVVQLHWAEHYARLFFGDDLPGRNAFARLEAVKFQELIQPGREVSIELSWQAEKNRIQFRFHDGQTPFSSGRMVFDAEAS</sequence>
<dbReference type="Gene3D" id="3.30.300.30">
    <property type="match status" value="1"/>
</dbReference>
<dbReference type="InterPro" id="IPR054545">
    <property type="entry name" value="ApeI-like"/>
</dbReference>
<dbReference type="AlphaFoldDB" id="A0A840UHJ1"/>
<feature type="domain" description="AMP-dependent synthetase/ligase" evidence="2">
    <location>
        <begin position="123"/>
        <end position="296"/>
    </location>
</feature>
<evidence type="ECO:0000259" key="2">
    <source>
        <dbReference type="Pfam" id="PF00501"/>
    </source>
</evidence>
<dbReference type="PANTHER" id="PTHR45398">
    <property type="match status" value="1"/>
</dbReference>
<accession>A0A840UHJ1</accession>
<gene>
    <name evidence="4" type="ORF">HNR38_000729</name>
</gene>
<dbReference type="Proteomes" id="UP000591735">
    <property type="component" value="Unassembled WGS sequence"/>
</dbReference>
<dbReference type="InterPro" id="IPR045851">
    <property type="entry name" value="AMP-bd_C_sf"/>
</dbReference>
<dbReference type="SUPFAM" id="SSF56801">
    <property type="entry name" value="Acetyl-CoA synthetase-like"/>
    <property type="match status" value="1"/>
</dbReference>
<feature type="region of interest" description="Disordered" evidence="1">
    <location>
        <begin position="105"/>
        <end position="125"/>
    </location>
</feature>
<dbReference type="InterPro" id="IPR000873">
    <property type="entry name" value="AMP-dep_synth/lig_dom"/>
</dbReference>
<dbReference type="RefSeq" id="WP_183699905.1">
    <property type="nucleotide sequence ID" value="NZ_JACHFE010000002.1"/>
</dbReference>
<proteinExistence type="predicted"/>
<dbReference type="InterPro" id="IPR020845">
    <property type="entry name" value="AMP-binding_CS"/>
</dbReference>
<evidence type="ECO:0000256" key="1">
    <source>
        <dbReference type="SAM" id="MobiDB-lite"/>
    </source>
</evidence>
<dbReference type="InterPro" id="IPR042099">
    <property type="entry name" value="ANL_N_sf"/>
</dbReference>
<dbReference type="EMBL" id="JACHFE010000002">
    <property type="protein sequence ID" value="MBB5320257.1"/>
    <property type="molecule type" value="Genomic_DNA"/>
</dbReference>
<dbReference type="PANTHER" id="PTHR45398:SF1">
    <property type="entry name" value="ENZYME, PUTATIVE (JCVI)-RELATED"/>
    <property type="match status" value="1"/>
</dbReference>
<reference evidence="4 5" key="1">
    <citation type="submission" date="2020-08" db="EMBL/GenBank/DDBJ databases">
        <title>Genomic Encyclopedia of Type Strains, Phase IV (KMG-IV): sequencing the most valuable type-strain genomes for metagenomic binning, comparative biology and taxonomic classification.</title>
        <authorList>
            <person name="Goeker M."/>
        </authorList>
    </citation>
    <scope>NUCLEOTIDE SEQUENCE [LARGE SCALE GENOMIC DNA]</scope>
    <source>
        <strain evidence="4 5">DSM 22359</strain>
    </source>
</reference>
<keyword evidence="5" id="KW-1185">Reference proteome</keyword>
<comment type="caution">
    <text evidence="4">The sequence shown here is derived from an EMBL/GenBank/DDBJ whole genome shotgun (WGS) entry which is preliminary data.</text>
</comment>
<dbReference type="GO" id="GO:0016874">
    <property type="term" value="F:ligase activity"/>
    <property type="evidence" value="ECO:0007669"/>
    <property type="project" value="UniProtKB-KW"/>
</dbReference>
<dbReference type="Pfam" id="PF22818">
    <property type="entry name" value="ApeI-like"/>
    <property type="match status" value="1"/>
</dbReference>
<protein>
    <submittedName>
        <fullName evidence="4">Acyl-coenzyme A synthetase/AMP-(Fatty) acid ligase/3-hydroxymyristoyl/3-hydroxydecanoyl-(Acyl carrier protein) dehydratase</fullName>
    </submittedName>
</protein>
<dbReference type="PROSITE" id="PS00455">
    <property type="entry name" value="AMP_BINDING"/>
    <property type="match status" value="1"/>
</dbReference>
<evidence type="ECO:0000259" key="3">
    <source>
        <dbReference type="Pfam" id="PF22818"/>
    </source>
</evidence>
<dbReference type="Gene3D" id="3.40.50.12780">
    <property type="entry name" value="N-terminal domain of ligase-like"/>
    <property type="match status" value="1"/>
</dbReference>
<dbReference type="Pfam" id="PF00501">
    <property type="entry name" value="AMP-binding"/>
    <property type="match status" value="1"/>
</dbReference>
<dbReference type="InterPro" id="IPR029069">
    <property type="entry name" value="HotDog_dom_sf"/>
</dbReference>
<organism evidence="4 5">
    <name type="scientific">Marinobacter oulmenensis</name>
    <dbReference type="NCBI Taxonomy" id="643747"/>
    <lineage>
        <taxon>Bacteria</taxon>
        <taxon>Pseudomonadati</taxon>
        <taxon>Pseudomonadota</taxon>
        <taxon>Gammaproteobacteria</taxon>
        <taxon>Pseudomonadales</taxon>
        <taxon>Marinobacteraceae</taxon>
        <taxon>Marinobacter</taxon>
    </lineage>
</organism>
<feature type="domain" description="ApeI dehydratase-like" evidence="3">
    <location>
        <begin position="478"/>
        <end position="578"/>
    </location>
</feature>
<evidence type="ECO:0000313" key="4">
    <source>
        <dbReference type="EMBL" id="MBB5320257.1"/>
    </source>
</evidence>
<dbReference type="Gene3D" id="3.10.129.10">
    <property type="entry name" value="Hotdog Thioesterase"/>
    <property type="match status" value="1"/>
</dbReference>
<dbReference type="SUPFAM" id="SSF54637">
    <property type="entry name" value="Thioesterase/thiol ester dehydrase-isomerase"/>
    <property type="match status" value="1"/>
</dbReference>
<keyword evidence="4" id="KW-0436">Ligase</keyword>